<dbReference type="InterPro" id="IPR013320">
    <property type="entry name" value="ConA-like_dom_sf"/>
</dbReference>
<evidence type="ECO:0008006" key="4">
    <source>
        <dbReference type="Google" id="ProtNLM"/>
    </source>
</evidence>
<evidence type="ECO:0000313" key="2">
    <source>
        <dbReference type="EMBL" id="NUW32406.1"/>
    </source>
</evidence>
<organism evidence="2 3">
    <name type="scientific">Nonomuraea montanisoli</name>
    <dbReference type="NCBI Taxonomy" id="2741721"/>
    <lineage>
        <taxon>Bacteria</taxon>
        <taxon>Bacillati</taxon>
        <taxon>Actinomycetota</taxon>
        <taxon>Actinomycetes</taxon>
        <taxon>Streptosporangiales</taxon>
        <taxon>Streptosporangiaceae</taxon>
        <taxon>Nonomuraea</taxon>
    </lineage>
</organism>
<dbReference type="SUPFAM" id="SSF49899">
    <property type="entry name" value="Concanavalin A-like lectins/glucanases"/>
    <property type="match status" value="1"/>
</dbReference>
<evidence type="ECO:0000313" key="3">
    <source>
        <dbReference type="Proteomes" id="UP000586042"/>
    </source>
</evidence>
<comment type="caution">
    <text evidence="2">The sequence shown here is derived from an EMBL/GenBank/DDBJ whole genome shotgun (WGS) entry which is preliminary data.</text>
</comment>
<protein>
    <recommendedName>
        <fullName evidence="4">LamG domain-containing protein</fullName>
    </recommendedName>
</protein>
<dbReference type="RefSeq" id="WP_175589865.1">
    <property type="nucleotide sequence ID" value="NZ_JABWGN010000005.1"/>
</dbReference>
<dbReference type="EMBL" id="JABWGN010000005">
    <property type="protein sequence ID" value="NUW32406.1"/>
    <property type="molecule type" value="Genomic_DNA"/>
</dbReference>
<reference evidence="2 3" key="1">
    <citation type="submission" date="2020-06" db="EMBL/GenBank/DDBJ databases">
        <title>Nonomuraea sp. SMC257, a novel actinomycete isolated from soil.</title>
        <authorList>
            <person name="Chanama M."/>
        </authorList>
    </citation>
    <scope>NUCLEOTIDE SEQUENCE [LARGE SCALE GENOMIC DNA]</scope>
    <source>
        <strain evidence="2 3">SMC257</strain>
    </source>
</reference>
<proteinExistence type="predicted"/>
<dbReference type="Proteomes" id="UP000586042">
    <property type="component" value="Unassembled WGS sequence"/>
</dbReference>
<keyword evidence="1" id="KW-0732">Signal</keyword>
<feature type="chain" id="PRO_5031089960" description="LamG domain-containing protein" evidence="1">
    <location>
        <begin position="23"/>
        <end position="254"/>
    </location>
</feature>
<feature type="signal peptide" evidence="1">
    <location>
        <begin position="1"/>
        <end position="22"/>
    </location>
</feature>
<evidence type="ECO:0000256" key="1">
    <source>
        <dbReference type="SAM" id="SignalP"/>
    </source>
</evidence>
<name>A0A7Y6I6L3_9ACTN</name>
<keyword evidence="3" id="KW-1185">Reference proteome</keyword>
<accession>A0A7Y6I6L3</accession>
<sequence length="254" mass="26185">MARVLSVLTGLAVTLGGGVASAASGRPCEVRYDGAMASPALVADRTFHARHGAVVTAHGGRVLSLPRGGGDRFLRFPGGTCAAAPCPQAIVRPLRSGGLVPDGGTGGFSFGADVRLTAEPPDRAGMNVWQHGLAGPGHAQWKLQVDGGRPSCRWSDGTRVVLLGAGPYRLAVGRWYRLRCARVGAALFELRVLDAATREPVTPPARAVAPMGPIVPLGGATIGGKRVHADQADASTDQFHGDLDEVFFRGATAG</sequence>
<dbReference type="AlphaFoldDB" id="A0A7Y6I6L3"/>
<gene>
    <name evidence="2" type="ORF">HTZ77_13335</name>
</gene>